<organism evidence="5 6">
    <name type="scientific">Micromonospora sonchi</name>
    <dbReference type="NCBI Taxonomy" id="1763543"/>
    <lineage>
        <taxon>Bacteria</taxon>
        <taxon>Bacillati</taxon>
        <taxon>Actinomycetota</taxon>
        <taxon>Actinomycetes</taxon>
        <taxon>Micromonosporales</taxon>
        <taxon>Micromonosporaceae</taxon>
        <taxon>Micromonospora</taxon>
    </lineage>
</organism>
<accession>A0A917X0U7</accession>
<proteinExistence type="predicted"/>
<evidence type="ECO:0000256" key="1">
    <source>
        <dbReference type="ARBA" id="ARBA00022630"/>
    </source>
</evidence>
<dbReference type="SUPFAM" id="SSF55103">
    <property type="entry name" value="FAD-linked oxidases, C-terminal domain"/>
    <property type="match status" value="1"/>
</dbReference>
<keyword evidence="1" id="KW-0285">Flavoprotein</keyword>
<evidence type="ECO:0000256" key="3">
    <source>
        <dbReference type="SAM" id="MobiDB-lite"/>
    </source>
</evidence>
<protein>
    <recommendedName>
        <fullName evidence="4">FAD-binding oxidoreductase/transferase type 4 C-terminal domain-containing protein</fullName>
    </recommendedName>
</protein>
<dbReference type="Pfam" id="PF02913">
    <property type="entry name" value="FAD-oxidase_C"/>
    <property type="match status" value="1"/>
</dbReference>
<dbReference type="AlphaFoldDB" id="A0A917X0U7"/>
<dbReference type="InterPro" id="IPR004113">
    <property type="entry name" value="FAD-bd_oxidored_4_C"/>
</dbReference>
<dbReference type="GO" id="GO:0050660">
    <property type="term" value="F:flavin adenine dinucleotide binding"/>
    <property type="evidence" value="ECO:0007669"/>
    <property type="project" value="InterPro"/>
</dbReference>
<keyword evidence="6" id="KW-1185">Reference proteome</keyword>
<dbReference type="InterPro" id="IPR016164">
    <property type="entry name" value="FAD-linked_Oxase-like_C"/>
</dbReference>
<evidence type="ECO:0000313" key="6">
    <source>
        <dbReference type="Proteomes" id="UP000608890"/>
    </source>
</evidence>
<dbReference type="GO" id="GO:0003824">
    <property type="term" value="F:catalytic activity"/>
    <property type="evidence" value="ECO:0007669"/>
    <property type="project" value="InterPro"/>
</dbReference>
<evidence type="ECO:0000259" key="4">
    <source>
        <dbReference type="Pfam" id="PF02913"/>
    </source>
</evidence>
<evidence type="ECO:0000256" key="2">
    <source>
        <dbReference type="ARBA" id="ARBA00022827"/>
    </source>
</evidence>
<reference evidence="5" key="1">
    <citation type="journal article" date="2014" name="Int. J. Syst. Evol. Microbiol.">
        <title>Complete genome sequence of Corynebacterium casei LMG S-19264T (=DSM 44701T), isolated from a smear-ripened cheese.</title>
        <authorList>
            <consortium name="US DOE Joint Genome Institute (JGI-PGF)"/>
            <person name="Walter F."/>
            <person name="Albersmeier A."/>
            <person name="Kalinowski J."/>
            <person name="Ruckert C."/>
        </authorList>
    </citation>
    <scope>NUCLEOTIDE SEQUENCE</scope>
    <source>
        <strain evidence="5">CGMCC 4.7312</strain>
    </source>
</reference>
<feature type="region of interest" description="Disordered" evidence="3">
    <location>
        <begin position="28"/>
        <end position="58"/>
    </location>
</feature>
<feature type="domain" description="FAD-binding oxidoreductase/transferase type 4 C-terminal" evidence="4">
    <location>
        <begin position="12"/>
        <end position="55"/>
    </location>
</feature>
<dbReference type="Proteomes" id="UP000608890">
    <property type="component" value="Unassembled WGS sequence"/>
</dbReference>
<comment type="caution">
    <text evidence="5">The sequence shown here is derived from an EMBL/GenBank/DDBJ whole genome shotgun (WGS) entry which is preliminary data.</text>
</comment>
<reference evidence="5" key="2">
    <citation type="submission" date="2020-09" db="EMBL/GenBank/DDBJ databases">
        <authorList>
            <person name="Sun Q."/>
            <person name="Zhou Y."/>
        </authorList>
    </citation>
    <scope>NUCLEOTIDE SEQUENCE</scope>
    <source>
        <strain evidence="5">CGMCC 4.7312</strain>
    </source>
</reference>
<dbReference type="EMBL" id="BMNB01000024">
    <property type="protein sequence ID" value="GGM55266.1"/>
    <property type="molecule type" value="Genomic_DNA"/>
</dbReference>
<name>A0A917X0U7_9ACTN</name>
<evidence type="ECO:0000313" key="5">
    <source>
        <dbReference type="EMBL" id="GGM55266.1"/>
    </source>
</evidence>
<sequence length="58" mass="6285">MRPHVAIEPRRTVTSEHGLTTLRRPWPEKAIGGAGRRPADRAKATFDPLGNLAPDEGG</sequence>
<gene>
    <name evidence="5" type="ORF">GCM10011608_45160</name>
</gene>
<keyword evidence="2" id="KW-0274">FAD</keyword>